<proteinExistence type="predicted"/>
<reference evidence="1 2" key="1">
    <citation type="submission" date="2016-10" db="EMBL/GenBank/DDBJ databases">
        <authorList>
            <person name="de Groot N.N."/>
        </authorList>
    </citation>
    <scope>NUCLEOTIDE SEQUENCE [LARGE SCALE GENOMIC DNA]</scope>
    <source>
        <strain evidence="1 2">CGMCC 1.11030</strain>
    </source>
</reference>
<dbReference type="AlphaFoldDB" id="A0A1I3QX99"/>
<evidence type="ECO:0000313" key="2">
    <source>
        <dbReference type="Proteomes" id="UP000199377"/>
    </source>
</evidence>
<dbReference type="EMBL" id="FOQH01000068">
    <property type="protein sequence ID" value="SFJ37931.1"/>
    <property type="molecule type" value="Genomic_DNA"/>
</dbReference>
<keyword evidence="2" id="KW-1185">Reference proteome</keyword>
<dbReference type="STRING" id="1114924.SAMN05216258_1703"/>
<dbReference type="Proteomes" id="UP000199377">
    <property type="component" value="Unassembled WGS sequence"/>
</dbReference>
<sequence length="165" mass="17486">MTWDAESQKLFASAPAGQRMREAISLSHPTFAKVYRFTTELEPFSALNGAGVMVTYQPGPISVTPQGQEPSGRGAMPIRIIADPEVCRALVGASARGDEPIALEHCSYTLTDPSPRRAISVELTEVEANPDGGVVAGVAGMPQIDGMAFMRAVARVAEFPGLDRA</sequence>
<organism evidence="1 2">
    <name type="scientific">Albimonas pacifica</name>
    <dbReference type="NCBI Taxonomy" id="1114924"/>
    <lineage>
        <taxon>Bacteria</taxon>
        <taxon>Pseudomonadati</taxon>
        <taxon>Pseudomonadota</taxon>
        <taxon>Alphaproteobacteria</taxon>
        <taxon>Rhodobacterales</taxon>
        <taxon>Paracoccaceae</taxon>
        <taxon>Albimonas</taxon>
    </lineage>
</organism>
<evidence type="ECO:0000313" key="1">
    <source>
        <dbReference type="EMBL" id="SFJ37931.1"/>
    </source>
</evidence>
<protein>
    <submittedName>
        <fullName evidence="1">Uncharacterized protein</fullName>
    </submittedName>
</protein>
<accession>A0A1I3QX99</accession>
<name>A0A1I3QX99_9RHOB</name>
<gene>
    <name evidence="1" type="ORF">SAMN05216258_1703</name>
</gene>